<dbReference type="InterPro" id="IPR015943">
    <property type="entry name" value="WD40/YVTN_repeat-like_dom_sf"/>
</dbReference>
<evidence type="ECO:0000256" key="3">
    <source>
        <dbReference type="ARBA" id="ARBA00022737"/>
    </source>
</evidence>
<protein>
    <recommendedName>
        <fullName evidence="6">NLE domain-containing protein</fullName>
    </recommendedName>
</protein>
<comment type="caution">
    <text evidence="7">The sequence shown here is derived from an EMBL/GenBank/DDBJ whole genome shotgun (WGS) entry which is preliminary data.</text>
</comment>
<dbReference type="Proteomes" id="UP000835052">
    <property type="component" value="Unassembled WGS sequence"/>
</dbReference>
<reference evidence="7" key="1">
    <citation type="submission" date="2020-10" db="EMBL/GenBank/DDBJ databases">
        <authorList>
            <person name="Kikuchi T."/>
        </authorList>
    </citation>
    <scope>NUCLEOTIDE SEQUENCE</scope>
    <source>
        <strain evidence="7">NKZ352</strain>
    </source>
</reference>
<keyword evidence="2 5" id="KW-0853">WD repeat</keyword>
<gene>
    <name evidence="7" type="ORF">CAUJ_LOCUS6141</name>
</gene>
<dbReference type="GO" id="GO:0005730">
    <property type="term" value="C:nucleolus"/>
    <property type="evidence" value="ECO:0007669"/>
    <property type="project" value="TreeGrafter"/>
</dbReference>
<proteinExistence type="predicted"/>
<dbReference type="AlphaFoldDB" id="A0A8S1H4H0"/>
<evidence type="ECO:0000256" key="2">
    <source>
        <dbReference type="ARBA" id="ARBA00022574"/>
    </source>
</evidence>
<feature type="repeat" description="WD" evidence="5">
    <location>
        <begin position="103"/>
        <end position="130"/>
    </location>
</feature>
<keyword evidence="4" id="KW-0539">Nucleus</keyword>
<evidence type="ECO:0000259" key="6">
    <source>
        <dbReference type="Pfam" id="PF08154"/>
    </source>
</evidence>
<dbReference type="GO" id="GO:0007219">
    <property type="term" value="P:Notch signaling pathway"/>
    <property type="evidence" value="ECO:0007669"/>
    <property type="project" value="TreeGrafter"/>
</dbReference>
<dbReference type="Gene3D" id="2.130.10.10">
    <property type="entry name" value="YVTN repeat-like/Quinoprotein amine dehydrogenase"/>
    <property type="match status" value="1"/>
</dbReference>
<feature type="domain" description="NLE" evidence="6">
    <location>
        <begin position="9"/>
        <end position="72"/>
    </location>
</feature>
<dbReference type="InterPro" id="IPR001680">
    <property type="entry name" value="WD40_rpt"/>
</dbReference>
<evidence type="ECO:0000256" key="4">
    <source>
        <dbReference type="ARBA" id="ARBA00023242"/>
    </source>
</evidence>
<evidence type="ECO:0000256" key="1">
    <source>
        <dbReference type="ARBA" id="ARBA00004123"/>
    </source>
</evidence>
<evidence type="ECO:0000256" key="5">
    <source>
        <dbReference type="PROSITE-ProRule" id="PRU00221"/>
    </source>
</evidence>
<dbReference type="PANTHER" id="PTHR19848:SF0">
    <property type="entry name" value="NOTCHLESS PROTEIN HOMOLOG 1"/>
    <property type="match status" value="1"/>
</dbReference>
<dbReference type="InterPro" id="IPR012972">
    <property type="entry name" value="NLE"/>
</dbReference>
<dbReference type="OrthoDB" id="10267436at2759"/>
<evidence type="ECO:0000313" key="8">
    <source>
        <dbReference type="Proteomes" id="UP000835052"/>
    </source>
</evidence>
<dbReference type="PANTHER" id="PTHR19848">
    <property type="entry name" value="WD40 REPEAT PROTEIN"/>
    <property type="match status" value="1"/>
</dbReference>
<keyword evidence="3" id="KW-0677">Repeat</keyword>
<name>A0A8S1H4H0_9PELO</name>
<organism evidence="7 8">
    <name type="scientific">Caenorhabditis auriculariae</name>
    <dbReference type="NCBI Taxonomy" id="2777116"/>
    <lineage>
        <taxon>Eukaryota</taxon>
        <taxon>Metazoa</taxon>
        <taxon>Ecdysozoa</taxon>
        <taxon>Nematoda</taxon>
        <taxon>Chromadorea</taxon>
        <taxon>Rhabditida</taxon>
        <taxon>Rhabditina</taxon>
        <taxon>Rhabditomorpha</taxon>
        <taxon>Rhabditoidea</taxon>
        <taxon>Rhabditidae</taxon>
        <taxon>Peloderinae</taxon>
        <taxon>Caenorhabditis</taxon>
    </lineage>
</organism>
<sequence>MTEIGDAQVSIRFVGEDGKKVGGAGILVPVNTTTNQLQILCNQLLENSDDPVPISFFTSEGTEIRDSISQSLDKIDTEKTLELIYQPQAVFRIRPVTRCSASMPGHGEPVISAQFSPDGRGLASGSGDTTRTKTGFCVLPGLQMRPKLRRLVKMAR</sequence>
<dbReference type="GO" id="GO:0000027">
    <property type="term" value="P:ribosomal large subunit assembly"/>
    <property type="evidence" value="ECO:0007669"/>
    <property type="project" value="TreeGrafter"/>
</dbReference>
<evidence type="ECO:0000313" key="7">
    <source>
        <dbReference type="EMBL" id="CAD6190222.1"/>
    </source>
</evidence>
<comment type="subcellular location">
    <subcellularLocation>
        <location evidence="1">Nucleus</location>
    </subcellularLocation>
</comment>
<dbReference type="Pfam" id="PF08154">
    <property type="entry name" value="NLE"/>
    <property type="match status" value="1"/>
</dbReference>
<dbReference type="PROSITE" id="PS50082">
    <property type="entry name" value="WD_REPEATS_2"/>
    <property type="match status" value="1"/>
</dbReference>
<accession>A0A8S1H4H0</accession>
<dbReference type="EMBL" id="CAJGYM010000014">
    <property type="protein sequence ID" value="CAD6190222.1"/>
    <property type="molecule type" value="Genomic_DNA"/>
</dbReference>
<keyword evidence="8" id="KW-1185">Reference proteome</keyword>